<dbReference type="SUPFAM" id="SSF50129">
    <property type="entry name" value="GroES-like"/>
    <property type="match status" value="1"/>
</dbReference>
<dbReference type="InterPro" id="IPR002364">
    <property type="entry name" value="Quin_OxRdtase/zeta-crystal_CS"/>
</dbReference>
<name>A0A238J6R0_9RHOB</name>
<accession>A0A238J6R0</accession>
<dbReference type="PROSITE" id="PS01162">
    <property type="entry name" value="QOR_ZETA_CRYSTAL"/>
    <property type="match status" value="1"/>
</dbReference>
<keyword evidence="3" id="KW-1185">Reference proteome</keyword>
<dbReference type="AlphaFoldDB" id="A0A238J6R0"/>
<reference evidence="2 3" key="1">
    <citation type="submission" date="2017-05" db="EMBL/GenBank/DDBJ databases">
        <authorList>
            <person name="Song R."/>
            <person name="Chenine A.L."/>
            <person name="Ruprecht R.M."/>
        </authorList>
    </citation>
    <scope>NUCLEOTIDE SEQUENCE [LARGE SCALE GENOMIC DNA]</scope>
    <source>
        <strain evidence="2 3">CECT 8489</strain>
    </source>
</reference>
<dbReference type="EC" id="1.1.1.1" evidence="2"/>
<dbReference type="CDD" id="cd08267">
    <property type="entry name" value="MDR1"/>
    <property type="match status" value="1"/>
</dbReference>
<sequence length="319" mass="33337">MRAVIYDSYGGPEVLRLTDIDVPEPAKGQIRVKVLACAVNLSDWEHLTGSPLWVRTVAGLFRPKKPVLGSDIVGLIDKLGEGVSGFDIGQRVMGDYVFSLGGFAEYVCVPAKETVAVPDALSDEVAACLPQAGGIAVAGTEGLSQGDRLLINGAGGGSGTMALQLAKTAGAHVTAVDNSKKFEWLITLGADDVIDYSKVDFTETGAKWDRILDMVATRGPRELSRALAEGGTYKALGGGVPSLLSIVIGGKLLSRNRSIGMLLVPSGEALTNRVAELAVEGRITPHLEAVLPLSSVPEALDRTGRGDVLGKLVIKPGLE</sequence>
<dbReference type="Pfam" id="PF08240">
    <property type="entry name" value="ADH_N"/>
    <property type="match status" value="1"/>
</dbReference>
<proteinExistence type="predicted"/>
<dbReference type="EMBL" id="FXXQ01000062">
    <property type="protein sequence ID" value="SMX25922.1"/>
    <property type="molecule type" value="Genomic_DNA"/>
</dbReference>
<evidence type="ECO:0000313" key="2">
    <source>
        <dbReference type="EMBL" id="SMX25922.1"/>
    </source>
</evidence>
<feature type="domain" description="Enoyl reductase (ER)" evidence="1">
    <location>
        <begin position="10"/>
        <end position="314"/>
    </location>
</feature>
<dbReference type="InterPro" id="IPR036291">
    <property type="entry name" value="NAD(P)-bd_dom_sf"/>
</dbReference>
<keyword evidence="2" id="KW-0560">Oxidoreductase</keyword>
<dbReference type="InterPro" id="IPR052733">
    <property type="entry name" value="Chloroplast_QOR"/>
</dbReference>
<evidence type="ECO:0000313" key="3">
    <source>
        <dbReference type="Proteomes" id="UP000201838"/>
    </source>
</evidence>
<dbReference type="Gene3D" id="3.90.180.10">
    <property type="entry name" value="Medium-chain alcohol dehydrogenases, catalytic domain"/>
    <property type="match status" value="1"/>
</dbReference>
<dbReference type="GO" id="GO:0008270">
    <property type="term" value="F:zinc ion binding"/>
    <property type="evidence" value="ECO:0007669"/>
    <property type="project" value="InterPro"/>
</dbReference>
<dbReference type="GO" id="GO:0004022">
    <property type="term" value="F:alcohol dehydrogenase (NAD+) activity"/>
    <property type="evidence" value="ECO:0007669"/>
    <property type="project" value="UniProtKB-EC"/>
</dbReference>
<dbReference type="PANTHER" id="PTHR44013">
    <property type="entry name" value="ZINC-TYPE ALCOHOL DEHYDROGENASE-LIKE PROTEIN C16A3.02C"/>
    <property type="match status" value="1"/>
</dbReference>
<dbReference type="InterPro" id="IPR013154">
    <property type="entry name" value="ADH-like_N"/>
</dbReference>
<dbReference type="OrthoDB" id="9805883at2"/>
<dbReference type="SUPFAM" id="SSF51735">
    <property type="entry name" value="NAD(P)-binding Rossmann-fold domains"/>
    <property type="match status" value="1"/>
</dbReference>
<dbReference type="PANTHER" id="PTHR44013:SF1">
    <property type="entry name" value="ZINC-TYPE ALCOHOL DEHYDROGENASE-LIKE PROTEIN C16A3.02C"/>
    <property type="match status" value="1"/>
</dbReference>
<dbReference type="Pfam" id="PF13602">
    <property type="entry name" value="ADH_zinc_N_2"/>
    <property type="match status" value="1"/>
</dbReference>
<gene>
    <name evidence="2" type="primary">adhT_2</name>
    <name evidence="2" type="ORF">BOA8489_04067</name>
</gene>
<protein>
    <submittedName>
        <fullName evidence="2">Alcohol dehydrogenase</fullName>
        <ecNumber evidence="2">1.1.1.1</ecNumber>
    </submittedName>
</protein>
<dbReference type="InterPro" id="IPR020843">
    <property type="entry name" value="ER"/>
</dbReference>
<dbReference type="InterPro" id="IPR011032">
    <property type="entry name" value="GroES-like_sf"/>
</dbReference>
<dbReference type="SMART" id="SM00829">
    <property type="entry name" value="PKS_ER"/>
    <property type="match status" value="1"/>
</dbReference>
<dbReference type="RefSeq" id="WP_093976067.1">
    <property type="nucleotide sequence ID" value="NZ_FXXQ01000062.1"/>
</dbReference>
<organism evidence="2 3">
    <name type="scientific">Boseongicola aestuarii</name>
    <dbReference type="NCBI Taxonomy" id="1470561"/>
    <lineage>
        <taxon>Bacteria</taxon>
        <taxon>Pseudomonadati</taxon>
        <taxon>Pseudomonadota</taxon>
        <taxon>Alphaproteobacteria</taxon>
        <taxon>Rhodobacterales</taxon>
        <taxon>Paracoccaceae</taxon>
        <taxon>Boseongicola</taxon>
    </lineage>
</organism>
<dbReference type="Proteomes" id="UP000201838">
    <property type="component" value="Unassembled WGS sequence"/>
</dbReference>
<dbReference type="Gene3D" id="3.40.50.720">
    <property type="entry name" value="NAD(P)-binding Rossmann-like Domain"/>
    <property type="match status" value="1"/>
</dbReference>
<evidence type="ECO:0000259" key="1">
    <source>
        <dbReference type="SMART" id="SM00829"/>
    </source>
</evidence>